<sequence length="154" mass="17751">MCLWLQCSSFGLLFTTCLCFWSHANTDRYTDRVRRMVVPKLPPSLVHLFRRSSRQFLRHFLRQKHHQLSAHCGMSVHWPSCKLKLASAGCPGRLGSESHAVTCGSLRLVHWSTYHLSNETSTTVCTYLESYIDLFRPCQSTWNSNSWTACSPNR</sequence>
<dbReference type="AlphaFoldDB" id="A0A1S8X2V1"/>
<keyword evidence="3" id="KW-1185">Reference proteome</keyword>
<dbReference type="Proteomes" id="UP000243686">
    <property type="component" value="Unassembled WGS sequence"/>
</dbReference>
<protein>
    <recommendedName>
        <fullName evidence="4">Secreted protein</fullName>
    </recommendedName>
</protein>
<proteinExistence type="predicted"/>
<reference evidence="2 3" key="1">
    <citation type="submission" date="2015-03" db="EMBL/GenBank/DDBJ databases">
        <title>Draft genome of the nematode, Opisthorchis viverrini.</title>
        <authorList>
            <person name="Mitreva M."/>
        </authorList>
    </citation>
    <scope>NUCLEOTIDE SEQUENCE [LARGE SCALE GENOMIC DNA]</scope>
    <source>
        <strain evidence="2">Khon Kaen</strain>
    </source>
</reference>
<organism evidence="2 3">
    <name type="scientific">Opisthorchis viverrini</name>
    <name type="common">Southeast Asian liver fluke</name>
    <dbReference type="NCBI Taxonomy" id="6198"/>
    <lineage>
        <taxon>Eukaryota</taxon>
        <taxon>Metazoa</taxon>
        <taxon>Spiralia</taxon>
        <taxon>Lophotrochozoa</taxon>
        <taxon>Platyhelminthes</taxon>
        <taxon>Trematoda</taxon>
        <taxon>Digenea</taxon>
        <taxon>Opisthorchiida</taxon>
        <taxon>Opisthorchiata</taxon>
        <taxon>Opisthorchiidae</taxon>
        <taxon>Opisthorchis</taxon>
    </lineage>
</organism>
<evidence type="ECO:0000256" key="1">
    <source>
        <dbReference type="SAM" id="SignalP"/>
    </source>
</evidence>
<feature type="chain" id="PRO_5013386360" description="Secreted protein" evidence="1">
    <location>
        <begin position="20"/>
        <end position="154"/>
    </location>
</feature>
<evidence type="ECO:0000313" key="2">
    <source>
        <dbReference type="EMBL" id="OON21054.1"/>
    </source>
</evidence>
<keyword evidence="1" id="KW-0732">Signal</keyword>
<accession>A0A1S8X2V1</accession>
<dbReference type="EMBL" id="KV892306">
    <property type="protein sequence ID" value="OON21054.1"/>
    <property type="molecule type" value="Genomic_DNA"/>
</dbReference>
<feature type="signal peptide" evidence="1">
    <location>
        <begin position="1"/>
        <end position="19"/>
    </location>
</feature>
<name>A0A1S8X2V1_OPIVI</name>
<evidence type="ECO:0008006" key="4">
    <source>
        <dbReference type="Google" id="ProtNLM"/>
    </source>
</evidence>
<gene>
    <name evidence="2" type="ORF">X801_03052</name>
</gene>
<evidence type="ECO:0000313" key="3">
    <source>
        <dbReference type="Proteomes" id="UP000243686"/>
    </source>
</evidence>